<reference evidence="1" key="1">
    <citation type="submission" date="2020-06" db="EMBL/GenBank/DDBJ databases">
        <authorList>
            <person name="Li T."/>
            <person name="Hu X."/>
            <person name="Zhang T."/>
            <person name="Song X."/>
            <person name="Zhang H."/>
            <person name="Dai N."/>
            <person name="Sheng W."/>
            <person name="Hou X."/>
            <person name="Wei L."/>
        </authorList>
    </citation>
    <scope>NUCLEOTIDE SEQUENCE</scope>
    <source>
        <strain evidence="1">K16</strain>
        <tissue evidence="1">Leaf</tissue>
    </source>
</reference>
<sequence length="106" mass="12680">MNFSSTLFPTRKLRMELFRMYIKLLSSKLEREKQEEFQKAIEGATKYLLSKIKDLNFFLWERAWWTITLRCLVTTRKVMLIQHSCSPPMGSRKSSVEVVVVFLMWP</sequence>
<gene>
    <name evidence="1" type="ORF">Sango_1195400</name>
</gene>
<accession>A0AAE2BX19</accession>
<proteinExistence type="predicted"/>
<protein>
    <submittedName>
        <fullName evidence="1">Translationally-controlled tumor protein</fullName>
    </submittedName>
</protein>
<reference evidence="1" key="2">
    <citation type="journal article" date="2024" name="Plant">
        <title>Genomic evolution and insights into agronomic trait innovations of Sesamum species.</title>
        <authorList>
            <person name="Miao H."/>
            <person name="Wang L."/>
            <person name="Qu L."/>
            <person name="Liu H."/>
            <person name="Sun Y."/>
            <person name="Le M."/>
            <person name="Wang Q."/>
            <person name="Wei S."/>
            <person name="Zheng Y."/>
            <person name="Lin W."/>
            <person name="Duan Y."/>
            <person name="Cao H."/>
            <person name="Xiong S."/>
            <person name="Wang X."/>
            <person name="Wei L."/>
            <person name="Li C."/>
            <person name="Ma Q."/>
            <person name="Ju M."/>
            <person name="Zhao R."/>
            <person name="Li G."/>
            <person name="Mu C."/>
            <person name="Tian Q."/>
            <person name="Mei H."/>
            <person name="Zhang T."/>
            <person name="Gao T."/>
            <person name="Zhang H."/>
        </authorList>
    </citation>
    <scope>NUCLEOTIDE SEQUENCE</scope>
    <source>
        <strain evidence="1">K16</strain>
    </source>
</reference>
<dbReference type="InterPro" id="IPR018105">
    <property type="entry name" value="Translational_control_tumour_p"/>
</dbReference>
<evidence type="ECO:0000313" key="1">
    <source>
        <dbReference type="EMBL" id="KAK4400893.1"/>
    </source>
</evidence>
<dbReference type="SUPFAM" id="SSF51316">
    <property type="entry name" value="Mss4-like"/>
    <property type="match status" value="1"/>
</dbReference>
<dbReference type="InterPro" id="IPR011057">
    <property type="entry name" value="Mss4-like_sf"/>
</dbReference>
<name>A0AAE2BX19_9LAMI</name>
<evidence type="ECO:0000313" key="2">
    <source>
        <dbReference type="Proteomes" id="UP001289374"/>
    </source>
</evidence>
<dbReference type="Gene3D" id="2.170.150.10">
    <property type="entry name" value="Metal Binding Protein, Guanine Nucleotide Exchange Factor, Chain A"/>
    <property type="match status" value="1"/>
</dbReference>
<dbReference type="InterPro" id="IPR011323">
    <property type="entry name" value="Mss4/transl-control_tumour"/>
</dbReference>
<dbReference type="Proteomes" id="UP001289374">
    <property type="component" value="Unassembled WGS sequence"/>
</dbReference>
<organism evidence="1 2">
    <name type="scientific">Sesamum angolense</name>
    <dbReference type="NCBI Taxonomy" id="2727404"/>
    <lineage>
        <taxon>Eukaryota</taxon>
        <taxon>Viridiplantae</taxon>
        <taxon>Streptophyta</taxon>
        <taxon>Embryophyta</taxon>
        <taxon>Tracheophyta</taxon>
        <taxon>Spermatophyta</taxon>
        <taxon>Magnoliopsida</taxon>
        <taxon>eudicotyledons</taxon>
        <taxon>Gunneridae</taxon>
        <taxon>Pentapetalae</taxon>
        <taxon>asterids</taxon>
        <taxon>lamiids</taxon>
        <taxon>Lamiales</taxon>
        <taxon>Pedaliaceae</taxon>
        <taxon>Sesamum</taxon>
    </lineage>
</organism>
<comment type="caution">
    <text evidence="1">The sequence shown here is derived from an EMBL/GenBank/DDBJ whole genome shotgun (WGS) entry which is preliminary data.</text>
</comment>
<dbReference type="AlphaFoldDB" id="A0AAE2BX19"/>
<dbReference type="Pfam" id="PF00838">
    <property type="entry name" value="TCTP"/>
    <property type="match status" value="1"/>
</dbReference>
<keyword evidence="2" id="KW-1185">Reference proteome</keyword>
<dbReference type="EMBL" id="JACGWL010000006">
    <property type="protein sequence ID" value="KAK4400893.1"/>
    <property type="molecule type" value="Genomic_DNA"/>
</dbReference>